<name>A0A1E3J1J1_9TREE</name>
<keyword evidence="3" id="KW-0479">Metal-binding</keyword>
<dbReference type="GO" id="GO:0016702">
    <property type="term" value="F:oxidoreductase activity, acting on single donors with incorporation of molecular oxygen, incorporation of two atoms of oxygen"/>
    <property type="evidence" value="ECO:0007669"/>
    <property type="project" value="UniProtKB-ARBA"/>
</dbReference>
<feature type="domain" description="Extradiol ring-cleavage dioxygenase class III enzyme subunit B" evidence="6">
    <location>
        <begin position="57"/>
        <end position="306"/>
    </location>
</feature>
<comment type="similarity">
    <text evidence="2">Belongs to the DODA-type extradiol aromatic ring-opening dioxygenase family.</text>
</comment>
<dbReference type="InterPro" id="IPR014436">
    <property type="entry name" value="Extradiol_dOase_DODA"/>
</dbReference>
<keyword evidence="7" id="KW-0223">Dioxygenase</keyword>
<evidence type="ECO:0000256" key="4">
    <source>
        <dbReference type="ARBA" id="ARBA00022833"/>
    </source>
</evidence>
<dbReference type="RefSeq" id="XP_019031029.1">
    <property type="nucleotide sequence ID" value="XM_019176997.1"/>
</dbReference>
<keyword evidence="4" id="KW-0862">Zinc</keyword>
<dbReference type="SUPFAM" id="SSF53213">
    <property type="entry name" value="LigB-like"/>
    <property type="match status" value="1"/>
</dbReference>
<evidence type="ECO:0000313" key="7">
    <source>
        <dbReference type="EMBL" id="ODN94750.1"/>
    </source>
</evidence>
<dbReference type="Gene3D" id="3.40.830.10">
    <property type="entry name" value="LigB-like"/>
    <property type="match status" value="1"/>
</dbReference>
<evidence type="ECO:0000256" key="3">
    <source>
        <dbReference type="ARBA" id="ARBA00022723"/>
    </source>
</evidence>
<evidence type="ECO:0000256" key="1">
    <source>
        <dbReference type="ARBA" id="ARBA00001947"/>
    </source>
</evidence>
<evidence type="ECO:0000313" key="8">
    <source>
        <dbReference type="Proteomes" id="UP000094819"/>
    </source>
</evidence>
<gene>
    <name evidence="7" type="ORF">L198_04894</name>
</gene>
<dbReference type="GO" id="GO:0008270">
    <property type="term" value="F:zinc ion binding"/>
    <property type="evidence" value="ECO:0007669"/>
    <property type="project" value="InterPro"/>
</dbReference>
<evidence type="ECO:0000256" key="2">
    <source>
        <dbReference type="ARBA" id="ARBA00007581"/>
    </source>
</evidence>
<dbReference type="InterPro" id="IPR004183">
    <property type="entry name" value="Xdiol_dOase_suB"/>
</dbReference>
<accession>A0A1E3J1J1</accession>
<sequence length="337" mass="36621">MPRASLLVFIAAAVFALFAILASYTTLFASITASPPLRTHFLRTMVNSSSLGDVYFLSHGGPPSVEQTESPPYKAWRKFGKTITANPPKGIVVVSAHWESDQGLNTVNSNILNPLIYDFYGFPKHFYQLKFASKADPELQEKVVGALKEGGIPLSRADRGLDHGVWIPFKAAFGEDTTFPLVQVSLPASADPVESIKLGQALSKLRAQGYAIVGTGQVVHNLRDLCEFNLDLDKLSSTEMLLVSGKGLPYTGPFLKDTSKALSSSDYVSATLDLTKHPLYKKAHPTDEHFFPLLVAVGATSSSDQIEEIYKGVVDIGGRTVENDGLGWGMWRWTSAA</sequence>
<comment type="caution">
    <text evidence="7">The sequence shown here is derived from an EMBL/GenBank/DDBJ whole genome shotgun (WGS) entry which is preliminary data.</text>
</comment>
<dbReference type="PANTHER" id="PTHR30096:SF0">
    <property type="entry name" value="4,5-DOPA DIOXYGENASE EXTRADIOL-LIKE PROTEIN"/>
    <property type="match status" value="1"/>
</dbReference>
<comment type="cofactor">
    <cofactor evidence="1">
        <name>Zn(2+)</name>
        <dbReference type="ChEBI" id="CHEBI:29105"/>
    </cofactor>
</comment>
<proteinExistence type="inferred from homology"/>
<protein>
    <submittedName>
        <fullName evidence="7">Extradiol ring-cleavage dioxygenase</fullName>
    </submittedName>
</protein>
<dbReference type="CDD" id="cd07363">
    <property type="entry name" value="45_DOPA_Dioxygenase"/>
    <property type="match status" value="1"/>
</dbReference>
<dbReference type="AlphaFoldDB" id="A0A1E3J1J1"/>
<dbReference type="OrthoDB" id="7396853at2759"/>
<organism evidence="7 8">
    <name type="scientific">Cryptococcus wingfieldii CBS 7118</name>
    <dbReference type="NCBI Taxonomy" id="1295528"/>
    <lineage>
        <taxon>Eukaryota</taxon>
        <taxon>Fungi</taxon>
        <taxon>Dikarya</taxon>
        <taxon>Basidiomycota</taxon>
        <taxon>Agaricomycotina</taxon>
        <taxon>Tremellomycetes</taxon>
        <taxon>Tremellales</taxon>
        <taxon>Cryptococcaceae</taxon>
        <taxon>Cryptococcus</taxon>
    </lineage>
</organism>
<dbReference type="Pfam" id="PF02900">
    <property type="entry name" value="LigB"/>
    <property type="match status" value="1"/>
</dbReference>
<evidence type="ECO:0000256" key="5">
    <source>
        <dbReference type="ARBA" id="ARBA00023002"/>
    </source>
</evidence>
<dbReference type="GO" id="GO:0008198">
    <property type="term" value="F:ferrous iron binding"/>
    <property type="evidence" value="ECO:0007669"/>
    <property type="project" value="InterPro"/>
</dbReference>
<dbReference type="GeneID" id="30194107"/>
<dbReference type="EMBL" id="AWGH01000014">
    <property type="protein sequence ID" value="ODN94750.1"/>
    <property type="molecule type" value="Genomic_DNA"/>
</dbReference>
<evidence type="ECO:0000259" key="6">
    <source>
        <dbReference type="Pfam" id="PF02900"/>
    </source>
</evidence>
<dbReference type="PANTHER" id="PTHR30096">
    <property type="entry name" value="4,5-DOPA DIOXYGENASE EXTRADIOL-LIKE PROTEIN"/>
    <property type="match status" value="1"/>
</dbReference>
<keyword evidence="8" id="KW-1185">Reference proteome</keyword>
<dbReference type="Proteomes" id="UP000094819">
    <property type="component" value="Unassembled WGS sequence"/>
</dbReference>
<reference evidence="7 8" key="1">
    <citation type="submission" date="2016-06" db="EMBL/GenBank/DDBJ databases">
        <title>Evolution of pathogenesis and genome organization in the Tremellales.</title>
        <authorList>
            <person name="Cuomo C."/>
            <person name="Litvintseva A."/>
            <person name="Heitman J."/>
            <person name="Chen Y."/>
            <person name="Sun S."/>
            <person name="Springer D."/>
            <person name="Dromer F."/>
            <person name="Young S."/>
            <person name="Zeng Q."/>
            <person name="Chapman S."/>
            <person name="Gujja S."/>
            <person name="Saif S."/>
            <person name="Birren B."/>
        </authorList>
    </citation>
    <scope>NUCLEOTIDE SEQUENCE [LARGE SCALE GENOMIC DNA]</scope>
    <source>
        <strain evidence="7 8">CBS 7118</strain>
    </source>
</reference>
<keyword evidence="5" id="KW-0560">Oxidoreductase</keyword>